<feature type="compositionally biased region" description="Low complexity" evidence="1">
    <location>
        <begin position="90"/>
        <end position="103"/>
    </location>
</feature>
<dbReference type="OrthoDB" id="2529923at2759"/>
<name>A0A9P6VWH2_RHOMI</name>
<gene>
    <name evidence="2" type="ORF">C6P46_006240</name>
</gene>
<feature type="compositionally biased region" description="Low complexity" evidence="1">
    <location>
        <begin position="171"/>
        <end position="182"/>
    </location>
</feature>
<evidence type="ECO:0000313" key="2">
    <source>
        <dbReference type="EMBL" id="KAG0657773.1"/>
    </source>
</evidence>
<feature type="region of interest" description="Disordered" evidence="1">
    <location>
        <begin position="80"/>
        <end position="265"/>
    </location>
</feature>
<comment type="caution">
    <text evidence="2">The sequence shown here is derived from an EMBL/GenBank/DDBJ whole genome shotgun (WGS) entry which is preliminary data.</text>
</comment>
<feature type="region of interest" description="Disordered" evidence="1">
    <location>
        <begin position="324"/>
        <end position="344"/>
    </location>
</feature>
<feature type="compositionally biased region" description="Low complexity" evidence="1">
    <location>
        <begin position="245"/>
        <end position="265"/>
    </location>
</feature>
<evidence type="ECO:0000313" key="3">
    <source>
        <dbReference type="Proteomes" id="UP000777482"/>
    </source>
</evidence>
<dbReference type="EMBL" id="PUHQ01000076">
    <property type="protein sequence ID" value="KAG0657773.1"/>
    <property type="molecule type" value="Genomic_DNA"/>
</dbReference>
<organism evidence="2 3">
    <name type="scientific">Rhodotorula mucilaginosa</name>
    <name type="common">Yeast</name>
    <name type="synonym">Rhodotorula rubra</name>
    <dbReference type="NCBI Taxonomy" id="5537"/>
    <lineage>
        <taxon>Eukaryota</taxon>
        <taxon>Fungi</taxon>
        <taxon>Dikarya</taxon>
        <taxon>Basidiomycota</taxon>
        <taxon>Pucciniomycotina</taxon>
        <taxon>Microbotryomycetes</taxon>
        <taxon>Sporidiobolales</taxon>
        <taxon>Sporidiobolaceae</taxon>
        <taxon>Rhodotorula</taxon>
    </lineage>
</organism>
<dbReference type="AlphaFoldDB" id="A0A9P6VWH2"/>
<proteinExistence type="predicted"/>
<keyword evidence="3" id="KW-1185">Reference proteome</keyword>
<reference evidence="2 3" key="1">
    <citation type="submission" date="2020-11" db="EMBL/GenBank/DDBJ databases">
        <title>Kefir isolates.</title>
        <authorList>
            <person name="Marcisauskas S."/>
            <person name="Kim Y."/>
            <person name="Blasche S."/>
        </authorList>
    </citation>
    <scope>NUCLEOTIDE SEQUENCE [LARGE SCALE GENOMIC DNA]</scope>
    <source>
        <strain evidence="2 3">KR</strain>
    </source>
</reference>
<dbReference type="Proteomes" id="UP000777482">
    <property type="component" value="Unassembled WGS sequence"/>
</dbReference>
<feature type="region of interest" description="Disordered" evidence="1">
    <location>
        <begin position="1"/>
        <end position="63"/>
    </location>
</feature>
<evidence type="ECO:0000256" key="1">
    <source>
        <dbReference type="SAM" id="MobiDB-lite"/>
    </source>
</evidence>
<sequence>MPRPSHSAGRPARPAPAVTLAAHQRSARAVEPSSPKVASVRRRKGVPSRAPSRTEPSIVPPSVPVLVKVLLKEQSRPAASLDNLRFAPPSSHSASLDGSASAGKGNGGKKKRSVARDALPPVVEGYGRGKRAHSAGVIAAEQQQQDATTRNGRGRSPIHSAGRAASPTATAGGRRYAPYPAAAGGGGSSPVGAAYTQQHDYTPHHHSPLSPPNQYRTHRSRSTGPTGVVSGPASSPQQHRSPPLAAAAAAARGLTSPSSSTTTITGPSSLALGNAYAMGIAAVTAPSPLARSFSANNLNGTVAEAVAAASAAASASAPITTAPPIQGTANAAPTRARTPSTTATNGGAYRVAELSGTPIHTQLHAVAA</sequence>
<feature type="compositionally biased region" description="Polar residues" evidence="1">
    <location>
        <begin position="141"/>
        <end position="151"/>
    </location>
</feature>
<accession>A0A9P6VWH2</accession>
<protein>
    <submittedName>
        <fullName evidence="2">Uncharacterized protein</fullName>
    </submittedName>
</protein>